<organism evidence="1 2">
    <name type="scientific">Paracoccus acridae</name>
    <dbReference type="NCBI Taxonomy" id="1795310"/>
    <lineage>
        <taxon>Bacteria</taxon>
        <taxon>Pseudomonadati</taxon>
        <taxon>Pseudomonadota</taxon>
        <taxon>Alphaproteobacteria</taxon>
        <taxon>Rhodobacterales</taxon>
        <taxon>Paracoccaceae</taxon>
        <taxon>Paracoccus</taxon>
    </lineage>
</organism>
<dbReference type="EMBL" id="BMIV01000004">
    <property type="protein sequence ID" value="GGF65593.1"/>
    <property type="molecule type" value="Genomic_DNA"/>
</dbReference>
<comment type="caution">
    <text evidence="1">The sequence shown here is derived from an EMBL/GenBank/DDBJ whole genome shotgun (WGS) entry which is preliminary data.</text>
</comment>
<proteinExistence type="predicted"/>
<dbReference type="Proteomes" id="UP000640509">
    <property type="component" value="Unassembled WGS sequence"/>
</dbReference>
<evidence type="ECO:0000313" key="1">
    <source>
        <dbReference type="EMBL" id="GGF65593.1"/>
    </source>
</evidence>
<protein>
    <submittedName>
        <fullName evidence="1">Uncharacterized protein</fullName>
    </submittedName>
</protein>
<gene>
    <name evidence="1" type="ORF">GCM10011402_17160</name>
</gene>
<accession>A0ABQ1VGK9</accession>
<dbReference type="RefSeq" id="WP_103171158.1">
    <property type="nucleotide sequence ID" value="NZ_BMIV01000004.1"/>
</dbReference>
<evidence type="ECO:0000313" key="2">
    <source>
        <dbReference type="Proteomes" id="UP000640509"/>
    </source>
</evidence>
<sequence>MEVNETHPRTVALALASAAVILLQACRDEETTLPAASDQGQHTEQYAPDWLEASENETPLAFLARVTQTAPRSISPSLNRAAATYDDSPRMVANRTAQLWHEIRQKDDPPMAIYVLLNQLAMRQDAPDHSIGPVIQHYRVLRAQGHPHDAAMQAATASGKGR</sequence>
<reference evidence="2" key="1">
    <citation type="journal article" date="2019" name="Int. J. Syst. Evol. Microbiol.">
        <title>The Global Catalogue of Microorganisms (GCM) 10K type strain sequencing project: providing services to taxonomists for standard genome sequencing and annotation.</title>
        <authorList>
            <consortium name="The Broad Institute Genomics Platform"/>
            <consortium name="The Broad Institute Genome Sequencing Center for Infectious Disease"/>
            <person name="Wu L."/>
            <person name="Ma J."/>
        </authorList>
    </citation>
    <scope>NUCLEOTIDE SEQUENCE [LARGE SCALE GENOMIC DNA]</scope>
    <source>
        <strain evidence="2">CGMCC 1.15419</strain>
    </source>
</reference>
<name>A0ABQ1VGK9_9RHOB</name>
<keyword evidence="2" id="KW-1185">Reference proteome</keyword>